<dbReference type="GO" id="GO:0016887">
    <property type="term" value="F:ATP hydrolysis activity"/>
    <property type="evidence" value="ECO:0007669"/>
    <property type="project" value="InterPro"/>
</dbReference>
<sequence>MQSNHIILKICHLSQSLNNNLILKDVNLNFQSSKIYGLVGTNGSGKTTLMKSILGLNYVDSGQIIFKEINIENGQHEIQRAQIGSLIEEPLFPNNYTVQQVLAEQQALLKVKVTRNYLDKLLLLLGLNRKLETKVKNLSLGWRKKLGILRAICNFPQLLLLDEPFNGLDRLSVHQVEEILTFLAQQNTCIVIASHLIQQLQELGAELYWVKNQQITLLRRADKRLADY</sequence>
<evidence type="ECO:0000256" key="3">
    <source>
        <dbReference type="ARBA" id="ARBA00022840"/>
    </source>
</evidence>
<dbReference type="Gene3D" id="3.40.50.300">
    <property type="entry name" value="P-loop containing nucleotide triphosphate hydrolases"/>
    <property type="match status" value="1"/>
</dbReference>
<evidence type="ECO:0000313" key="5">
    <source>
        <dbReference type="EMBL" id="KJY48137.1"/>
    </source>
</evidence>
<keyword evidence="3 5" id="KW-0067">ATP-binding</keyword>
<dbReference type="InterPro" id="IPR027417">
    <property type="entry name" value="P-loop_NTPase"/>
</dbReference>
<dbReference type="PATRIC" id="fig|1218508.4.peg.1586"/>
<evidence type="ECO:0000259" key="4">
    <source>
        <dbReference type="PROSITE" id="PS50893"/>
    </source>
</evidence>
<reference evidence="5 6" key="1">
    <citation type="submission" date="2014-12" db="EMBL/GenBank/DDBJ databases">
        <title>Comparative genomics of the lactic acid bacteria isolated from the honey bee gut.</title>
        <authorList>
            <person name="Ellegaard K.M."/>
            <person name="Tamarit D."/>
            <person name="Javelind E."/>
            <person name="Olofsson T."/>
            <person name="Andersson S.G."/>
            <person name="Vasquez A."/>
        </authorList>
    </citation>
    <scope>NUCLEOTIDE SEQUENCE [LARGE SCALE GENOMIC DNA]</scope>
    <source>
        <strain evidence="5 6">Hon2</strain>
    </source>
</reference>
<dbReference type="PANTHER" id="PTHR42939:SF1">
    <property type="entry name" value="ABC TRANSPORTER ATP-BINDING PROTEIN ALBC-RELATED"/>
    <property type="match status" value="1"/>
</dbReference>
<proteinExistence type="predicted"/>
<dbReference type="STRING" id="1218508.JG29_08230"/>
<dbReference type="HOGENOM" id="CLU_000604_1_2_9"/>
<keyword evidence="2" id="KW-0547">Nucleotide-binding</keyword>
<dbReference type="PROSITE" id="PS00211">
    <property type="entry name" value="ABC_TRANSPORTER_1"/>
    <property type="match status" value="1"/>
</dbReference>
<feature type="domain" description="ABC transporter" evidence="4">
    <location>
        <begin position="8"/>
        <end position="228"/>
    </location>
</feature>
<dbReference type="InterPro" id="IPR003439">
    <property type="entry name" value="ABC_transporter-like_ATP-bd"/>
</dbReference>
<keyword evidence="1" id="KW-0813">Transport</keyword>
<dbReference type="PROSITE" id="PS50893">
    <property type="entry name" value="ABC_TRANSPORTER_2"/>
    <property type="match status" value="1"/>
</dbReference>
<dbReference type="Proteomes" id="UP000033695">
    <property type="component" value="Unassembled WGS sequence"/>
</dbReference>
<dbReference type="InterPro" id="IPR017871">
    <property type="entry name" value="ABC_transporter-like_CS"/>
</dbReference>
<name>A0A0F4KN99_9LACO</name>
<comment type="caution">
    <text evidence="5">The sequence shown here is derived from an EMBL/GenBank/DDBJ whole genome shotgun (WGS) entry which is preliminary data.</text>
</comment>
<keyword evidence="6" id="KW-1185">Reference proteome</keyword>
<protein>
    <submittedName>
        <fullName evidence="5">Lipopolysaccharide export system ATP-binding protein lptB</fullName>
    </submittedName>
</protein>
<evidence type="ECO:0000256" key="2">
    <source>
        <dbReference type="ARBA" id="ARBA00022741"/>
    </source>
</evidence>
<evidence type="ECO:0000313" key="6">
    <source>
        <dbReference type="Proteomes" id="UP000033695"/>
    </source>
</evidence>
<dbReference type="CDD" id="cd03230">
    <property type="entry name" value="ABC_DR_subfamily_A"/>
    <property type="match status" value="1"/>
</dbReference>
<dbReference type="InterPro" id="IPR051782">
    <property type="entry name" value="ABC_Transporter_VariousFunc"/>
</dbReference>
<dbReference type="AlphaFoldDB" id="A0A0F4KN99"/>
<dbReference type="InterPro" id="IPR003593">
    <property type="entry name" value="AAA+_ATPase"/>
</dbReference>
<dbReference type="RefSeq" id="WP_045923453.1">
    <property type="nucleotide sequence ID" value="NZ_JBHTHW010000011.1"/>
</dbReference>
<organism evidence="5 6">
    <name type="scientific">Bombilactobacillus mellis</name>
    <dbReference type="NCBI Taxonomy" id="1218508"/>
    <lineage>
        <taxon>Bacteria</taxon>
        <taxon>Bacillati</taxon>
        <taxon>Bacillota</taxon>
        <taxon>Bacilli</taxon>
        <taxon>Lactobacillales</taxon>
        <taxon>Lactobacillaceae</taxon>
        <taxon>Bombilactobacillus</taxon>
    </lineage>
</organism>
<dbReference type="Pfam" id="PF00005">
    <property type="entry name" value="ABC_tran"/>
    <property type="match status" value="1"/>
</dbReference>
<accession>A0A0F4KN99</accession>
<dbReference type="PANTHER" id="PTHR42939">
    <property type="entry name" value="ABC TRANSPORTER ATP-BINDING PROTEIN ALBC-RELATED"/>
    <property type="match status" value="1"/>
</dbReference>
<dbReference type="GO" id="GO:0005524">
    <property type="term" value="F:ATP binding"/>
    <property type="evidence" value="ECO:0007669"/>
    <property type="project" value="UniProtKB-KW"/>
</dbReference>
<gene>
    <name evidence="5" type="ORF">JG29_08230</name>
</gene>
<dbReference type="EMBL" id="JXBZ01000013">
    <property type="protein sequence ID" value="KJY48137.1"/>
    <property type="molecule type" value="Genomic_DNA"/>
</dbReference>
<dbReference type="SUPFAM" id="SSF52540">
    <property type="entry name" value="P-loop containing nucleoside triphosphate hydrolases"/>
    <property type="match status" value="1"/>
</dbReference>
<dbReference type="SMART" id="SM00382">
    <property type="entry name" value="AAA"/>
    <property type="match status" value="1"/>
</dbReference>
<evidence type="ECO:0000256" key="1">
    <source>
        <dbReference type="ARBA" id="ARBA00022448"/>
    </source>
</evidence>